<feature type="compositionally biased region" description="Polar residues" evidence="1">
    <location>
        <begin position="61"/>
        <end position="73"/>
    </location>
</feature>
<accession>A0A7M7N448</accession>
<dbReference type="EnsemblMetazoa" id="XM_030975001">
    <property type="protein sequence ID" value="XP_030830861"/>
    <property type="gene ID" value="LOC100890675"/>
</dbReference>
<organism evidence="2 3">
    <name type="scientific">Strongylocentrotus purpuratus</name>
    <name type="common">Purple sea urchin</name>
    <dbReference type="NCBI Taxonomy" id="7668"/>
    <lineage>
        <taxon>Eukaryota</taxon>
        <taxon>Metazoa</taxon>
        <taxon>Echinodermata</taxon>
        <taxon>Eleutherozoa</taxon>
        <taxon>Echinozoa</taxon>
        <taxon>Echinoidea</taxon>
        <taxon>Euechinoidea</taxon>
        <taxon>Echinacea</taxon>
        <taxon>Camarodonta</taxon>
        <taxon>Echinidea</taxon>
        <taxon>Strongylocentrotidae</taxon>
        <taxon>Strongylocentrotus</taxon>
    </lineage>
</organism>
<reference evidence="3" key="1">
    <citation type="submission" date="2015-02" db="EMBL/GenBank/DDBJ databases">
        <title>Genome sequencing for Strongylocentrotus purpuratus.</title>
        <authorList>
            <person name="Murali S."/>
            <person name="Liu Y."/>
            <person name="Vee V."/>
            <person name="English A."/>
            <person name="Wang M."/>
            <person name="Skinner E."/>
            <person name="Han Y."/>
            <person name="Muzny D.M."/>
            <person name="Worley K.C."/>
            <person name="Gibbs R.A."/>
        </authorList>
    </citation>
    <scope>NUCLEOTIDE SEQUENCE</scope>
</reference>
<feature type="compositionally biased region" description="Polar residues" evidence="1">
    <location>
        <begin position="127"/>
        <end position="136"/>
    </location>
</feature>
<feature type="compositionally biased region" description="Polar residues" evidence="1">
    <location>
        <begin position="166"/>
        <end position="186"/>
    </location>
</feature>
<evidence type="ECO:0000256" key="1">
    <source>
        <dbReference type="SAM" id="MobiDB-lite"/>
    </source>
</evidence>
<evidence type="ECO:0000313" key="3">
    <source>
        <dbReference type="Proteomes" id="UP000007110"/>
    </source>
</evidence>
<feature type="compositionally biased region" description="Basic and acidic residues" evidence="1">
    <location>
        <begin position="92"/>
        <end position="105"/>
    </location>
</feature>
<evidence type="ECO:0000313" key="2">
    <source>
        <dbReference type="EnsemblMetazoa" id="XP_030830861"/>
    </source>
</evidence>
<feature type="compositionally biased region" description="Basic and acidic residues" evidence="1">
    <location>
        <begin position="140"/>
        <end position="153"/>
    </location>
</feature>
<dbReference type="InterPro" id="IPR011029">
    <property type="entry name" value="DEATH-like_dom_sf"/>
</dbReference>
<protein>
    <submittedName>
        <fullName evidence="2">Uncharacterized protein</fullName>
    </submittedName>
</protein>
<reference evidence="2" key="2">
    <citation type="submission" date="2021-01" db="UniProtKB">
        <authorList>
            <consortium name="EnsemblMetazoa"/>
        </authorList>
    </citation>
    <scope>IDENTIFICATION</scope>
</reference>
<keyword evidence="3" id="KW-1185">Reference proteome</keyword>
<dbReference type="RefSeq" id="XP_030830861.1">
    <property type="nucleotide sequence ID" value="XM_030975001.1"/>
</dbReference>
<proteinExistence type="predicted"/>
<dbReference type="Gene3D" id="1.10.533.10">
    <property type="entry name" value="Death Domain, Fas"/>
    <property type="match status" value="1"/>
</dbReference>
<dbReference type="GeneID" id="100890675"/>
<dbReference type="Proteomes" id="UP000007110">
    <property type="component" value="Unassembled WGS sequence"/>
</dbReference>
<feature type="compositionally biased region" description="Polar residues" evidence="1">
    <location>
        <begin position="106"/>
        <end position="120"/>
    </location>
</feature>
<dbReference type="AlphaFoldDB" id="A0A7M7N448"/>
<name>A0A7M7N448_STRPU</name>
<feature type="region of interest" description="Disordered" evidence="1">
    <location>
        <begin position="27"/>
        <end position="213"/>
    </location>
</feature>
<sequence>MATAERDIVVLKMDDYQCLKGKQEMLSPKSNKNLTDLEKAESEDNTDAMPSNKPIARVSAMPQSTFPLPQQPCNEKVSSRTLPSAVASSGPRCEDGARQGVERNTVEQTVVPPSTLQQQPCDEEVSTRTSPSSVASPGTKCEDGARQGVERNAVEQTAESEDNTDAVPSNEPTATVTSEPQSTVPLPQQPCDEEVSTRTRPSSDASLGTRCEDGPMQEVKRNAVEQAINLEDEKDLIFYEIAEQVAGSCDLRKMALRLGVTESPVAQVEHDNQQLVTQFYKVFRLFDKKMLNPEDMIKRFLEVLVKTDQVSTAAWLRKRLGIRDLEASLEGGESSPVPHVIPQTETTGRKSNDEFFDIFLVHTGKSENTKKFQTICDRHKWVVKSTMPVGTPVHQEIERMLNSSTHLALIITESDCIRYKNREMSITVEMALQLAYNVGELAG</sequence>